<keyword evidence="1" id="KW-0862">Zinc</keyword>
<feature type="non-terminal residue" evidence="2">
    <location>
        <position position="106"/>
    </location>
</feature>
<gene>
    <name evidence="2" type="ORF">METZ01_LOCUS438476</name>
</gene>
<organism evidence="2">
    <name type="scientific">marine metagenome</name>
    <dbReference type="NCBI Taxonomy" id="408172"/>
    <lineage>
        <taxon>unclassified sequences</taxon>
        <taxon>metagenomes</taxon>
        <taxon>ecological metagenomes</taxon>
    </lineage>
</organism>
<dbReference type="AlphaFoldDB" id="A0A382YQS5"/>
<name>A0A382YQS5_9ZZZZ</name>
<evidence type="ECO:0000256" key="1">
    <source>
        <dbReference type="ARBA" id="ARBA00022833"/>
    </source>
</evidence>
<feature type="non-terminal residue" evidence="2">
    <location>
        <position position="1"/>
    </location>
</feature>
<evidence type="ECO:0000313" key="2">
    <source>
        <dbReference type="EMBL" id="SVD85622.1"/>
    </source>
</evidence>
<reference evidence="2" key="1">
    <citation type="submission" date="2018-05" db="EMBL/GenBank/DDBJ databases">
        <authorList>
            <person name="Lanie J.A."/>
            <person name="Ng W.-L."/>
            <person name="Kazmierczak K.M."/>
            <person name="Andrzejewski T.M."/>
            <person name="Davidsen T.M."/>
            <person name="Wayne K.J."/>
            <person name="Tettelin H."/>
            <person name="Glass J.I."/>
            <person name="Rusch D."/>
            <person name="Podicherti R."/>
            <person name="Tsui H.-C.T."/>
            <person name="Winkler M.E."/>
        </authorList>
    </citation>
    <scope>NUCLEOTIDE SEQUENCE</scope>
</reference>
<dbReference type="SUPFAM" id="SSF53187">
    <property type="entry name" value="Zn-dependent exopeptidases"/>
    <property type="match status" value="1"/>
</dbReference>
<dbReference type="Gene3D" id="3.40.630.10">
    <property type="entry name" value="Zn peptidases"/>
    <property type="match status" value="1"/>
</dbReference>
<dbReference type="PANTHER" id="PTHR43808:SF8">
    <property type="entry name" value="PEPTIDASE M20 DIMERISATION DOMAIN-CONTAINING PROTEIN"/>
    <property type="match status" value="1"/>
</dbReference>
<evidence type="ECO:0008006" key="3">
    <source>
        <dbReference type="Google" id="ProtNLM"/>
    </source>
</evidence>
<dbReference type="InterPro" id="IPR002933">
    <property type="entry name" value="Peptidase_M20"/>
</dbReference>
<dbReference type="PANTHER" id="PTHR43808">
    <property type="entry name" value="ACETYLORNITHINE DEACETYLASE"/>
    <property type="match status" value="1"/>
</dbReference>
<dbReference type="GO" id="GO:0016787">
    <property type="term" value="F:hydrolase activity"/>
    <property type="evidence" value="ECO:0007669"/>
    <property type="project" value="InterPro"/>
</dbReference>
<dbReference type="InterPro" id="IPR050072">
    <property type="entry name" value="Peptidase_M20A"/>
</dbReference>
<accession>A0A382YQS5</accession>
<protein>
    <recommendedName>
        <fullName evidence="3">Peptidase M20 dimerisation domain-containing protein</fullName>
    </recommendedName>
</protein>
<proteinExistence type="predicted"/>
<dbReference type="Pfam" id="PF01546">
    <property type="entry name" value="Peptidase_M20"/>
    <property type="match status" value="1"/>
</dbReference>
<dbReference type="EMBL" id="UINC01177799">
    <property type="protein sequence ID" value="SVD85622.1"/>
    <property type="molecule type" value="Genomic_DNA"/>
</dbReference>
<sequence length="106" mass="11115">VDGQRLLDTAVALVEVPSPTRDAGEVADRLAELLTEDGFQVERPVADWPKAPAVAVRLQGRSPGKVLQFDGHLDTVHLPFVPPRVAGGKLYGSGSSDMKGGIAACV</sequence>